<dbReference type="RefSeq" id="WP_135390216.1">
    <property type="nucleotide sequence ID" value="NZ_PGGK01000012.1"/>
</dbReference>
<name>A0A4E0Q8A6_9EURY</name>
<dbReference type="EMBL" id="PGGK01000012">
    <property type="protein sequence ID" value="TGC08012.1"/>
    <property type="molecule type" value="Genomic_DNA"/>
</dbReference>
<comment type="caution">
    <text evidence="1">The sequence shown here is derived from an EMBL/GenBank/DDBJ whole genome shotgun (WGS) entry which is preliminary data.</text>
</comment>
<reference evidence="1 2" key="1">
    <citation type="submission" date="2017-11" db="EMBL/GenBank/DDBJ databases">
        <title>Isolation and Characterization of Methanogenic Archaea from Saline Meromictic Lake at Siberia.</title>
        <authorList>
            <person name="Shen Y."/>
            <person name="Huang H.-H."/>
            <person name="Lai M.-C."/>
            <person name="Chen S.-C."/>
        </authorList>
    </citation>
    <scope>NUCLEOTIDE SEQUENCE [LARGE SCALE GENOMIC DNA]</scope>
    <source>
        <strain evidence="1 2">SY-01</strain>
    </source>
</reference>
<dbReference type="OrthoDB" id="126399at2157"/>
<dbReference type="Proteomes" id="UP000297295">
    <property type="component" value="Unassembled WGS sequence"/>
</dbReference>
<dbReference type="AlphaFoldDB" id="A0A4E0Q8A6"/>
<proteinExistence type="predicted"/>
<evidence type="ECO:0000313" key="1">
    <source>
        <dbReference type="EMBL" id="TGC08012.1"/>
    </source>
</evidence>
<organism evidence="1 2">
    <name type="scientific">Methanolobus halotolerans</name>
    <dbReference type="NCBI Taxonomy" id="2052935"/>
    <lineage>
        <taxon>Archaea</taxon>
        <taxon>Methanobacteriati</taxon>
        <taxon>Methanobacteriota</taxon>
        <taxon>Stenosarchaea group</taxon>
        <taxon>Methanomicrobia</taxon>
        <taxon>Methanosarcinales</taxon>
        <taxon>Methanosarcinaceae</taxon>
        <taxon>Methanolobus</taxon>
    </lineage>
</organism>
<keyword evidence="2" id="KW-1185">Reference proteome</keyword>
<evidence type="ECO:0000313" key="2">
    <source>
        <dbReference type="Proteomes" id="UP000297295"/>
    </source>
</evidence>
<sequence>MSDTETRIAYTQAYEIFTKVGAEVDSKGNIKPNAQISICRRLESGDEIKELIHADISRGIEEVMIAIHDILKRGAQ</sequence>
<gene>
    <name evidence="1" type="ORF">CUN85_10240</name>
</gene>
<accession>A0A4E0Q8A6</accession>
<protein>
    <submittedName>
        <fullName evidence="1">Uncharacterized protein</fullName>
    </submittedName>
</protein>